<keyword evidence="2" id="KW-0808">Transferase</keyword>
<keyword evidence="2" id="KW-0418">Kinase</keyword>
<sequence length="150" mass="15398">GRSRAAAGTGAVGGDGAEAPTDPKSNGRGPSAAPATEPSPIADSAPSTQSDPEPSPNGGAADPAEAERATPPATDADGRPPLPKRTPQTNLAPQLYETPSAPAFGTASQQEEDDEDRSARLRHNMSAFQQGTRRGRTEGQLRQNDTDKDS</sequence>
<reference evidence="3" key="1">
    <citation type="journal article" date="2019" name="Int. J. Syst. Evol. Microbiol.">
        <title>The Global Catalogue of Microorganisms (GCM) 10K type strain sequencing project: providing services to taxonomists for standard genome sequencing and annotation.</title>
        <authorList>
            <consortium name="The Broad Institute Genomics Platform"/>
            <consortium name="The Broad Institute Genome Sequencing Center for Infectious Disease"/>
            <person name="Wu L."/>
            <person name="Ma J."/>
        </authorList>
    </citation>
    <scope>NUCLEOTIDE SEQUENCE [LARGE SCALE GENOMIC DNA]</scope>
    <source>
        <strain evidence="3">CCUG 63369</strain>
    </source>
</reference>
<dbReference type="GO" id="GO:0016301">
    <property type="term" value="F:kinase activity"/>
    <property type="evidence" value="ECO:0007669"/>
    <property type="project" value="UniProtKB-KW"/>
</dbReference>
<dbReference type="EMBL" id="JBHTHR010000757">
    <property type="protein sequence ID" value="MFD0803165.1"/>
    <property type="molecule type" value="Genomic_DNA"/>
</dbReference>
<keyword evidence="3" id="KW-1185">Reference proteome</keyword>
<proteinExistence type="predicted"/>
<evidence type="ECO:0000313" key="2">
    <source>
        <dbReference type="EMBL" id="MFD0803165.1"/>
    </source>
</evidence>
<dbReference type="Proteomes" id="UP001596956">
    <property type="component" value="Unassembled WGS sequence"/>
</dbReference>
<name>A0ABW3BJI4_9ACTN</name>
<feature type="non-terminal residue" evidence="2">
    <location>
        <position position="1"/>
    </location>
</feature>
<gene>
    <name evidence="2" type="ORF">ACFQZU_17800</name>
</gene>
<evidence type="ECO:0000313" key="3">
    <source>
        <dbReference type="Proteomes" id="UP001596956"/>
    </source>
</evidence>
<organism evidence="2 3">
    <name type="scientific">Streptomonospora algeriensis</name>
    <dbReference type="NCBI Taxonomy" id="995084"/>
    <lineage>
        <taxon>Bacteria</taxon>
        <taxon>Bacillati</taxon>
        <taxon>Actinomycetota</taxon>
        <taxon>Actinomycetes</taxon>
        <taxon>Streptosporangiales</taxon>
        <taxon>Nocardiopsidaceae</taxon>
        <taxon>Streptomonospora</taxon>
    </lineage>
</organism>
<accession>A0ABW3BJI4</accession>
<evidence type="ECO:0000256" key="1">
    <source>
        <dbReference type="SAM" id="MobiDB-lite"/>
    </source>
</evidence>
<comment type="caution">
    <text evidence="2">The sequence shown here is derived from an EMBL/GenBank/DDBJ whole genome shotgun (WGS) entry which is preliminary data.</text>
</comment>
<protein>
    <submittedName>
        <fullName evidence="2">Histidine kinase</fullName>
    </submittedName>
</protein>
<feature type="region of interest" description="Disordered" evidence="1">
    <location>
        <begin position="1"/>
        <end position="150"/>
    </location>
</feature>
<feature type="compositionally biased region" description="Basic and acidic residues" evidence="1">
    <location>
        <begin position="135"/>
        <end position="150"/>
    </location>
</feature>